<sequence length="406" mass="46073">MPKTIINRKINETANLPVYLLLVLLIFGQLESIYLGQGVYIYLHEFILAGLGLMWILNYIKKPTRHVGTLLQPFVLFIGAGIISLLFNLNNFTAGQITIGALYLIRFILYFCLYLYLSAKPLDTQKLIKAIYLSIIGFAVIGNLQYWLYPDLRNLIYLGWDPHYFRLFSTVLDPNFAGIILVVGFISGLMITNPPKILTLVFQSFILLSLVLTYSRSAYLALVTGLAVKMVLSKKIRYILVIAVMCVLYLLVPKSGLDVSSLTRWDSTAARFVNWNRSFTLILEAPIFGYGFNTLRFISDKNQPGQYVSRAGAGIDNSFLFVTAATGIVGLWAFINLWKQIILLGTKKPQSDVQPHGRQLYISLLAAIVLHSMFNNTLFYPWIMIYVWIYAALFTEPTSVSQRRRL</sequence>
<name>A0A1F5Z9L3_9BACT</name>
<keyword evidence="3 5" id="KW-1133">Transmembrane helix</keyword>
<feature type="transmembrane region" description="Helical" evidence="5">
    <location>
        <begin position="93"/>
        <end position="117"/>
    </location>
</feature>
<dbReference type="AlphaFoldDB" id="A0A1F5Z9L3"/>
<feature type="transmembrane region" description="Helical" evidence="5">
    <location>
        <begin position="318"/>
        <end position="338"/>
    </location>
</feature>
<feature type="domain" description="O-antigen ligase-related" evidence="6">
    <location>
        <begin position="205"/>
        <end position="335"/>
    </location>
</feature>
<reference evidence="7 8" key="1">
    <citation type="journal article" date="2016" name="Nat. Commun.">
        <title>Thousands of microbial genomes shed light on interconnected biogeochemical processes in an aquifer system.</title>
        <authorList>
            <person name="Anantharaman K."/>
            <person name="Brown C.T."/>
            <person name="Hug L.A."/>
            <person name="Sharon I."/>
            <person name="Castelle C.J."/>
            <person name="Probst A.J."/>
            <person name="Thomas B.C."/>
            <person name="Singh A."/>
            <person name="Wilkins M.J."/>
            <person name="Karaoz U."/>
            <person name="Brodie E.L."/>
            <person name="Williams K.H."/>
            <person name="Hubbard S.S."/>
            <person name="Banfield J.F."/>
        </authorList>
    </citation>
    <scope>NUCLEOTIDE SEQUENCE [LARGE SCALE GENOMIC DNA]</scope>
</reference>
<comment type="subcellular location">
    <subcellularLocation>
        <location evidence="1">Membrane</location>
        <topology evidence="1">Multi-pass membrane protein</topology>
    </subcellularLocation>
</comment>
<dbReference type="InterPro" id="IPR051533">
    <property type="entry name" value="WaaL-like"/>
</dbReference>
<evidence type="ECO:0000313" key="8">
    <source>
        <dbReference type="Proteomes" id="UP000176854"/>
    </source>
</evidence>
<protein>
    <recommendedName>
        <fullName evidence="6">O-antigen ligase-related domain-containing protein</fullName>
    </recommendedName>
</protein>
<evidence type="ECO:0000256" key="5">
    <source>
        <dbReference type="SAM" id="Phobius"/>
    </source>
</evidence>
<feature type="transmembrane region" description="Helical" evidence="5">
    <location>
        <begin position="129"/>
        <end position="148"/>
    </location>
</feature>
<evidence type="ECO:0000256" key="3">
    <source>
        <dbReference type="ARBA" id="ARBA00022989"/>
    </source>
</evidence>
<feature type="transmembrane region" description="Helical" evidence="5">
    <location>
        <begin position="168"/>
        <end position="190"/>
    </location>
</feature>
<dbReference type="Proteomes" id="UP000176854">
    <property type="component" value="Unassembled WGS sequence"/>
</dbReference>
<evidence type="ECO:0000256" key="2">
    <source>
        <dbReference type="ARBA" id="ARBA00022692"/>
    </source>
</evidence>
<evidence type="ECO:0000313" key="7">
    <source>
        <dbReference type="EMBL" id="OGG09140.1"/>
    </source>
</evidence>
<dbReference type="STRING" id="1798373.A2154_03735"/>
<feature type="transmembrane region" description="Helical" evidence="5">
    <location>
        <begin position="41"/>
        <end position="60"/>
    </location>
</feature>
<accession>A0A1F5Z9L3</accession>
<keyword evidence="2 5" id="KW-0812">Transmembrane</keyword>
<evidence type="ECO:0000256" key="4">
    <source>
        <dbReference type="ARBA" id="ARBA00023136"/>
    </source>
</evidence>
<dbReference type="PANTHER" id="PTHR37422:SF13">
    <property type="entry name" value="LIPOPOLYSACCHARIDE BIOSYNTHESIS PROTEIN PA4999-RELATED"/>
    <property type="match status" value="1"/>
</dbReference>
<feature type="transmembrane region" description="Helical" evidence="5">
    <location>
        <begin position="16"/>
        <end position="35"/>
    </location>
</feature>
<comment type="caution">
    <text evidence="7">The sequence shown here is derived from an EMBL/GenBank/DDBJ whole genome shotgun (WGS) entry which is preliminary data.</text>
</comment>
<keyword evidence="4 5" id="KW-0472">Membrane</keyword>
<dbReference type="EMBL" id="MFJC01000026">
    <property type="protein sequence ID" value="OGG09140.1"/>
    <property type="molecule type" value="Genomic_DNA"/>
</dbReference>
<feature type="transmembrane region" description="Helical" evidence="5">
    <location>
        <begin position="359"/>
        <end position="374"/>
    </location>
</feature>
<feature type="transmembrane region" description="Helical" evidence="5">
    <location>
        <begin position="67"/>
        <end position="87"/>
    </location>
</feature>
<feature type="transmembrane region" description="Helical" evidence="5">
    <location>
        <begin position="236"/>
        <end position="257"/>
    </location>
</feature>
<proteinExistence type="predicted"/>
<dbReference type="InterPro" id="IPR007016">
    <property type="entry name" value="O-antigen_ligase-rel_domated"/>
</dbReference>
<dbReference type="GO" id="GO:0016020">
    <property type="term" value="C:membrane"/>
    <property type="evidence" value="ECO:0007669"/>
    <property type="project" value="UniProtKB-SubCell"/>
</dbReference>
<organism evidence="7 8">
    <name type="scientific">Candidatus Gottesmanbacteria bacterium RBG_16_43_7</name>
    <dbReference type="NCBI Taxonomy" id="1798373"/>
    <lineage>
        <taxon>Bacteria</taxon>
        <taxon>Candidatus Gottesmaniibacteriota</taxon>
    </lineage>
</organism>
<dbReference type="PANTHER" id="PTHR37422">
    <property type="entry name" value="TEICHURONIC ACID BIOSYNTHESIS PROTEIN TUAE"/>
    <property type="match status" value="1"/>
</dbReference>
<feature type="transmembrane region" description="Helical" evidence="5">
    <location>
        <begin position="380"/>
        <end position="400"/>
    </location>
</feature>
<evidence type="ECO:0000259" key="6">
    <source>
        <dbReference type="Pfam" id="PF04932"/>
    </source>
</evidence>
<gene>
    <name evidence="7" type="ORF">A2154_03735</name>
</gene>
<feature type="transmembrane region" description="Helical" evidence="5">
    <location>
        <begin position="197"/>
        <end position="216"/>
    </location>
</feature>
<feature type="transmembrane region" description="Helical" evidence="5">
    <location>
        <begin position="278"/>
        <end position="298"/>
    </location>
</feature>
<evidence type="ECO:0000256" key="1">
    <source>
        <dbReference type="ARBA" id="ARBA00004141"/>
    </source>
</evidence>
<dbReference type="Pfam" id="PF04932">
    <property type="entry name" value="Wzy_C"/>
    <property type="match status" value="1"/>
</dbReference>